<dbReference type="AlphaFoldDB" id="A0A0H2RVC0"/>
<feature type="region of interest" description="Disordered" evidence="5">
    <location>
        <begin position="664"/>
        <end position="683"/>
    </location>
</feature>
<feature type="compositionally biased region" description="Low complexity" evidence="5">
    <location>
        <begin position="1"/>
        <end position="12"/>
    </location>
</feature>
<dbReference type="CDD" id="cd06224">
    <property type="entry name" value="REM"/>
    <property type="match status" value="1"/>
</dbReference>
<dbReference type="InterPro" id="IPR023578">
    <property type="entry name" value="Ras_GEF_dom_sf"/>
</dbReference>
<dbReference type="Proteomes" id="UP000053477">
    <property type="component" value="Unassembled WGS sequence"/>
</dbReference>
<dbReference type="InterPro" id="IPR019804">
    <property type="entry name" value="Ras_G-nucl-exch_fac_CS"/>
</dbReference>
<keyword evidence="1 4" id="KW-0728">SH3 domain</keyword>
<dbReference type="PROSITE" id="PS50009">
    <property type="entry name" value="RASGEF_CAT"/>
    <property type="match status" value="1"/>
</dbReference>
<dbReference type="PROSITE" id="PS00720">
    <property type="entry name" value="RASGEF"/>
    <property type="match status" value="1"/>
</dbReference>
<dbReference type="FunFam" id="2.30.30.40:FF:000072">
    <property type="entry name" value="Unconventional Myosin IB"/>
    <property type="match status" value="1"/>
</dbReference>
<feature type="region of interest" description="Disordered" evidence="5">
    <location>
        <begin position="406"/>
        <end position="430"/>
    </location>
</feature>
<dbReference type="InterPro" id="IPR056685">
    <property type="entry name" value="DUF7783"/>
</dbReference>
<dbReference type="OrthoDB" id="28357at2759"/>
<evidence type="ECO:0000259" key="8">
    <source>
        <dbReference type="PROSITE" id="PS50212"/>
    </source>
</evidence>
<dbReference type="Pfam" id="PF00618">
    <property type="entry name" value="RasGEF_N"/>
    <property type="match status" value="1"/>
</dbReference>
<dbReference type="GO" id="GO:0005085">
    <property type="term" value="F:guanyl-nucleotide exchange factor activity"/>
    <property type="evidence" value="ECO:0007669"/>
    <property type="project" value="UniProtKB-KW"/>
</dbReference>
<evidence type="ECO:0000313" key="9">
    <source>
        <dbReference type="EMBL" id="KLO15945.1"/>
    </source>
</evidence>
<dbReference type="GO" id="GO:0005886">
    <property type="term" value="C:plasma membrane"/>
    <property type="evidence" value="ECO:0007669"/>
    <property type="project" value="TreeGrafter"/>
</dbReference>
<dbReference type="Pfam" id="PF25006">
    <property type="entry name" value="DUF7783"/>
    <property type="match status" value="1"/>
</dbReference>
<evidence type="ECO:0000256" key="5">
    <source>
        <dbReference type="SAM" id="MobiDB-lite"/>
    </source>
</evidence>
<gene>
    <name evidence="9" type="ORF">SCHPADRAFT_823870</name>
</gene>
<feature type="region of interest" description="Disordered" evidence="5">
    <location>
        <begin position="324"/>
        <end position="367"/>
    </location>
</feature>
<reference evidence="9 10" key="1">
    <citation type="submission" date="2015-04" db="EMBL/GenBank/DDBJ databases">
        <title>Complete genome sequence of Schizopora paradoxa KUC8140, a cosmopolitan wood degrader in East Asia.</title>
        <authorList>
            <consortium name="DOE Joint Genome Institute"/>
            <person name="Min B."/>
            <person name="Park H."/>
            <person name="Jang Y."/>
            <person name="Kim J.-J."/>
            <person name="Kim K.H."/>
            <person name="Pangilinan J."/>
            <person name="Lipzen A."/>
            <person name="Riley R."/>
            <person name="Grigoriev I.V."/>
            <person name="Spatafora J.W."/>
            <person name="Choi I.-G."/>
        </authorList>
    </citation>
    <scope>NUCLEOTIDE SEQUENCE [LARGE SCALE GENOMIC DNA]</scope>
    <source>
        <strain evidence="9 10">KUC8140</strain>
    </source>
</reference>
<dbReference type="InterPro" id="IPR000651">
    <property type="entry name" value="Ras-like_Gua-exchang_fac_N"/>
</dbReference>
<feature type="compositionally biased region" description="Basic and acidic residues" evidence="5">
    <location>
        <begin position="347"/>
        <end position="357"/>
    </location>
</feature>
<accession>A0A0H2RVC0</accession>
<feature type="region of interest" description="Disordered" evidence="5">
    <location>
        <begin position="1"/>
        <end position="29"/>
    </location>
</feature>
<dbReference type="Gene3D" id="1.20.870.10">
    <property type="entry name" value="Son of sevenless (SoS) protein Chain: S domain 1"/>
    <property type="match status" value="1"/>
</dbReference>
<name>A0A0H2RVC0_9AGAM</name>
<dbReference type="GO" id="GO:0007265">
    <property type="term" value="P:Ras protein signal transduction"/>
    <property type="evidence" value="ECO:0007669"/>
    <property type="project" value="TreeGrafter"/>
</dbReference>
<organism evidence="9 10">
    <name type="scientific">Schizopora paradoxa</name>
    <dbReference type="NCBI Taxonomy" id="27342"/>
    <lineage>
        <taxon>Eukaryota</taxon>
        <taxon>Fungi</taxon>
        <taxon>Dikarya</taxon>
        <taxon>Basidiomycota</taxon>
        <taxon>Agaricomycotina</taxon>
        <taxon>Agaricomycetes</taxon>
        <taxon>Hymenochaetales</taxon>
        <taxon>Schizoporaceae</taxon>
        <taxon>Schizopora</taxon>
    </lineage>
</organism>
<evidence type="ECO:0000256" key="4">
    <source>
        <dbReference type="PROSITE-ProRule" id="PRU00192"/>
    </source>
</evidence>
<keyword evidence="2 3" id="KW-0344">Guanine-nucleotide releasing factor</keyword>
<proteinExistence type="predicted"/>
<dbReference type="PROSITE" id="PS50212">
    <property type="entry name" value="RASGEF_NTER"/>
    <property type="match status" value="1"/>
</dbReference>
<evidence type="ECO:0000259" key="6">
    <source>
        <dbReference type="PROSITE" id="PS50002"/>
    </source>
</evidence>
<feature type="domain" description="N-terminal Ras-GEF" evidence="8">
    <location>
        <begin position="789"/>
        <end position="920"/>
    </location>
</feature>
<evidence type="ECO:0000256" key="3">
    <source>
        <dbReference type="PROSITE-ProRule" id="PRU00168"/>
    </source>
</evidence>
<keyword evidence="10" id="KW-1185">Reference proteome</keyword>
<feature type="compositionally biased region" description="Low complexity" evidence="5">
    <location>
        <begin position="406"/>
        <end position="422"/>
    </location>
</feature>
<evidence type="ECO:0000256" key="2">
    <source>
        <dbReference type="ARBA" id="ARBA00022658"/>
    </source>
</evidence>
<dbReference type="SMART" id="SM00229">
    <property type="entry name" value="RasGEFN"/>
    <property type="match status" value="1"/>
</dbReference>
<dbReference type="SUPFAM" id="SSF48366">
    <property type="entry name" value="Ras GEF"/>
    <property type="match status" value="1"/>
</dbReference>
<dbReference type="PROSITE" id="PS50002">
    <property type="entry name" value="SH3"/>
    <property type="match status" value="1"/>
</dbReference>
<evidence type="ECO:0000259" key="7">
    <source>
        <dbReference type="PROSITE" id="PS50009"/>
    </source>
</evidence>
<dbReference type="SMART" id="SM00147">
    <property type="entry name" value="RasGEF"/>
    <property type="match status" value="1"/>
</dbReference>
<dbReference type="PANTHER" id="PTHR23113">
    <property type="entry name" value="GUANINE NUCLEOTIDE EXCHANGE FACTOR"/>
    <property type="match status" value="1"/>
</dbReference>
<dbReference type="InParanoid" id="A0A0H2RVC0"/>
<dbReference type="Gene3D" id="2.30.30.40">
    <property type="entry name" value="SH3 Domains"/>
    <property type="match status" value="1"/>
</dbReference>
<dbReference type="InterPro" id="IPR036028">
    <property type="entry name" value="SH3-like_dom_sf"/>
</dbReference>
<dbReference type="Gene3D" id="1.10.840.10">
    <property type="entry name" value="Ras guanine-nucleotide exchange factors catalytic domain"/>
    <property type="match status" value="1"/>
</dbReference>
<dbReference type="Pfam" id="PF00617">
    <property type="entry name" value="RasGEF"/>
    <property type="match status" value="1"/>
</dbReference>
<dbReference type="SMART" id="SM00326">
    <property type="entry name" value="SH3"/>
    <property type="match status" value="1"/>
</dbReference>
<dbReference type="SUPFAM" id="SSF50044">
    <property type="entry name" value="SH3-domain"/>
    <property type="match status" value="1"/>
</dbReference>
<dbReference type="CDD" id="cd11883">
    <property type="entry name" value="SH3_Sdc25"/>
    <property type="match status" value="1"/>
</dbReference>
<dbReference type="InterPro" id="IPR001452">
    <property type="entry name" value="SH3_domain"/>
</dbReference>
<feature type="domain" description="Ras-GEF" evidence="7">
    <location>
        <begin position="983"/>
        <end position="1221"/>
    </location>
</feature>
<dbReference type="InterPro" id="IPR036964">
    <property type="entry name" value="RASGEF_cat_dom_sf"/>
</dbReference>
<evidence type="ECO:0000313" key="10">
    <source>
        <dbReference type="Proteomes" id="UP000053477"/>
    </source>
</evidence>
<feature type="domain" description="SH3" evidence="6">
    <location>
        <begin position="33"/>
        <end position="94"/>
    </location>
</feature>
<dbReference type="InterPro" id="IPR001895">
    <property type="entry name" value="RASGEF_cat_dom"/>
</dbReference>
<dbReference type="EMBL" id="KQ085922">
    <property type="protein sequence ID" value="KLO15945.1"/>
    <property type="molecule type" value="Genomic_DNA"/>
</dbReference>
<dbReference type="PANTHER" id="PTHR23113:SF354">
    <property type="entry name" value="BUD SITE SELECTION PROTEIN 5"/>
    <property type="match status" value="1"/>
</dbReference>
<dbReference type="STRING" id="27342.A0A0H2RVC0"/>
<protein>
    <submittedName>
        <fullName evidence="9">Ras GEF</fullName>
    </submittedName>
</protein>
<dbReference type="CDD" id="cd00155">
    <property type="entry name" value="RasGEF"/>
    <property type="match status" value="1"/>
</dbReference>
<dbReference type="Pfam" id="PF07653">
    <property type="entry name" value="SH3_2"/>
    <property type="match status" value="1"/>
</dbReference>
<feature type="region of interest" description="Disordered" evidence="5">
    <location>
        <begin position="709"/>
        <end position="748"/>
    </location>
</feature>
<dbReference type="InterPro" id="IPR008937">
    <property type="entry name" value="Ras-like_GEF"/>
</dbReference>
<sequence>MRSSTDQSPSSSSRDRGGDEESPELADDPQLATQEEYVLAMHDFVPQHQNATCLSFRAGEKIRVLNRDASGWWDGELGGRRGWFPSNYVNKTVISLMSEEMPLGPRFRKGHGYSISEGSLASRLSADSGGPDAYFAQLPGEDPGGDIIFPGGITNCPPLMIPLLHGLQLLQNTALSRRISHYQPSVACIIQCLRSILQATECLPRESQMLKRHPVLAHERKRVLSDLASLVRKAKEASADYEHEEEREVNEEAMLRLAGQVFARVRRFLAVAVQCGIELPQRKYVLDAPGSIRAESKGLQDDDTDGYSESDEVFYPVTTQKPLNGSVVRSMDEPDRQSYALSAQSSDDFRDSKRSTLEEPPSSADSVTPLIKAAAIRAAGGKFEPHRKTGMPQHVVVHHRYRSSHTSISSSSSFSSSSSMDSPGTPMTPPFPEGPCTPAQVLTALRSTHDNLLSTIAAFIGHVHSHSRSAHASSIGHLYELVRQVVEIVCKLLTIVEAVMQHKDVPWMKVTALENAKQNLYQMACALADAVRDMATNPSPNTTEEEERGSLLRLATDALKAGSDCVTVVKTCLTRPLGAGPFIVTFPSASDAMTPPPDGEGFGARIASNDVTGGHQEEEEIGIAVGIATGGEDEEEDITIQPASATIGEPPEPPSPSMLAYARQASREESMYPPGLEGSDVNDALSQPVSASLKSPNRFIVPLRVDLPDSYEPESDLPSPSSELLTDTEGGDDGTTWEGSQRQHGTQSLEEKLINGELPSIPRSEQDTPIPLSWALSNDYRPQDVAYNSEGHLVGATLDALIEKMTPHDSIVDAVFSAIFFMTFRLFSTSSELAERLIARFSIEQPQGLSEMDLEIWMHRKQLPVRLRVSNFVKLWLESYWRPRIDDHALPLLKDFVRGPMSECFAAAALRLEESIDQRMHTIQPNSPVSERIKFSDRVRDAGMPINPPFVSPSEIPRPIMTKTLFSALRAKNFASIQVTDFDTLELARQLTIMECNLYCAITAEEVLEMGQSGAPPAVNVKAVSALSTAITGWVSESILDETDIKKRTLLVKFFIKVADRCTSLHNFSTPRSILAALDSSTISRLHQTWMGLSQKSKATMESLRKLADHARNYHEYRSRLRNTAPPAVPFLGLYLTDLTFCREGNPSHRVSPTAPELKLINFNKYHKLARIVQDMQRFQNKYNLKEIPEAQLYLGFCVDKVKDHGDLEDLYMRSQKLEPKQPAETPTSDLKTFFGWGTRSHSSSHTSQATLVS</sequence>
<evidence type="ECO:0000256" key="1">
    <source>
        <dbReference type="ARBA" id="ARBA00022443"/>
    </source>
</evidence>
<feature type="compositionally biased region" description="Low complexity" evidence="5">
    <location>
        <begin position="716"/>
        <end position="739"/>
    </location>
</feature>